<dbReference type="RefSeq" id="WP_036868300.1">
    <property type="nucleotide sequence ID" value="NZ_JRNQ01000076.1"/>
</dbReference>
<dbReference type="OrthoDB" id="9816081at2"/>
<dbReference type="AlphaFoldDB" id="A0A096A9D1"/>
<name>A0A096A9D1_9BACT</name>
<protein>
    <submittedName>
        <fullName evidence="3">Beta-glucosidase</fullName>
    </submittedName>
</protein>
<dbReference type="Pfam" id="PF07691">
    <property type="entry name" value="PA14"/>
    <property type="match status" value="1"/>
</dbReference>
<dbReference type="InterPro" id="IPR037524">
    <property type="entry name" value="PA14/GLEYA"/>
</dbReference>
<evidence type="ECO:0000313" key="3">
    <source>
        <dbReference type="EMBL" id="KGF43565.1"/>
    </source>
</evidence>
<keyword evidence="1" id="KW-0732">Signal</keyword>
<proteinExistence type="predicted"/>
<sequence>MQKLLLALSLVCSLVFAQKQMSFHNRIFKIAQDNDSLEGDTCLAKLITSYDEATLPFLPAIKICPKEQGVGYTYYEGKCEKTAEIASMKQVKKGKLPHFSIAAAAAKDHFAYIFKAYIKIETRGVYKFYTYSNDGSRLMIDGTEVVNNDGRHSAKRADGKVGLEAGFHEIELQYFEDNMGETLEVGYASREIPEQVIPNNVLRVREK</sequence>
<feature type="signal peptide" evidence="1">
    <location>
        <begin position="1"/>
        <end position="17"/>
    </location>
</feature>
<comment type="caution">
    <text evidence="3">The sequence shown here is derived from an EMBL/GenBank/DDBJ whole genome shotgun (WGS) entry which is preliminary data.</text>
</comment>
<dbReference type="Gene3D" id="3.90.182.10">
    <property type="entry name" value="Toxin - Anthrax Protective Antigen,domain 1"/>
    <property type="match status" value="1"/>
</dbReference>
<dbReference type="PROSITE" id="PS51820">
    <property type="entry name" value="PA14"/>
    <property type="match status" value="1"/>
</dbReference>
<dbReference type="SMART" id="SM00758">
    <property type="entry name" value="PA14"/>
    <property type="match status" value="1"/>
</dbReference>
<gene>
    <name evidence="3" type="ORF">HMPREF0647_09710</name>
</gene>
<dbReference type="Proteomes" id="UP000029525">
    <property type="component" value="Unassembled WGS sequence"/>
</dbReference>
<accession>A0A096A9D1</accession>
<evidence type="ECO:0000313" key="4">
    <source>
        <dbReference type="Proteomes" id="UP000029525"/>
    </source>
</evidence>
<dbReference type="InterPro" id="IPR011658">
    <property type="entry name" value="PA14_dom"/>
</dbReference>
<feature type="chain" id="PRO_5001915084" evidence="1">
    <location>
        <begin position="18"/>
        <end position="207"/>
    </location>
</feature>
<dbReference type="SUPFAM" id="SSF56988">
    <property type="entry name" value="Anthrax protective antigen"/>
    <property type="match status" value="1"/>
</dbReference>
<evidence type="ECO:0000259" key="2">
    <source>
        <dbReference type="PROSITE" id="PS51820"/>
    </source>
</evidence>
<dbReference type="EMBL" id="JRNQ01000076">
    <property type="protein sequence ID" value="KGF43565.1"/>
    <property type="molecule type" value="Genomic_DNA"/>
</dbReference>
<organism evidence="3 4">
    <name type="scientific">Prevotella bivia DNF00320</name>
    <dbReference type="NCBI Taxonomy" id="1401068"/>
    <lineage>
        <taxon>Bacteria</taxon>
        <taxon>Pseudomonadati</taxon>
        <taxon>Bacteroidota</taxon>
        <taxon>Bacteroidia</taxon>
        <taxon>Bacteroidales</taxon>
        <taxon>Prevotellaceae</taxon>
        <taxon>Prevotella</taxon>
    </lineage>
</organism>
<reference evidence="3 4" key="1">
    <citation type="submission" date="2014-07" db="EMBL/GenBank/DDBJ databases">
        <authorList>
            <person name="McCorrison J."/>
            <person name="Sanka R."/>
            <person name="Torralba M."/>
            <person name="Gillis M."/>
            <person name="Haft D.H."/>
            <person name="Methe B."/>
            <person name="Sutton G."/>
            <person name="Nelson K.E."/>
        </authorList>
    </citation>
    <scope>NUCLEOTIDE SEQUENCE [LARGE SCALE GENOMIC DNA]</scope>
    <source>
        <strain evidence="3 4">DNF00320</strain>
    </source>
</reference>
<feature type="domain" description="PA14" evidence="2">
    <location>
        <begin position="65"/>
        <end position="201"/>
    </location>
</feature>
<evidence type="ECO:0000256" key="1">
    <source>
        <dbReference type="SAM" id="SignalP"/>
    </source>
</evidence>